<sequence length="223" mass="24623">MKNDLGSMLLLGTLFLLLFGLAELLYQQFKVKAEFTRKLVHVGTGIICMSFPILISSHWSVFILCGLFTLILLLSIKFDLLKSIHAIDRKSVGSLAYPAAVYLCFLAQILLDKGSIFYYLPLLTLAICDPMAALSGKKWPYGSYRLFGARKTLLGSAVFFVCALITVVVIGHYMQEPSLHMSEITMICTLALAVTLAEACSKDGYDNISIPVSSMLSLYILFP</sequence>
<gene>
    <name evidence="2" type="ORF">BCY89_04425</name>
</gene>
<keyword evidence="2" id="KW-0808">Transferase</keyword>
<comment type="caution">
    <text evidence="2">The sequence shown here is derived from an EMBL/GenBank/DDBJ whole genome shotgun (WGS) entry which is preliminary data.</text>
</comment>
<feature type="transmembrane region" description="Helical" evidence="1">
    <location>
        <begin position="154"/>
        <end position="173"/>
    </location>
</feature>
<evidence type="ECO:0000256" key="1">
    <source>
        <dbReference type="SAM" id="Phobius"/>
    </source>
</evidence>
<feature type="transmembrane region" description="Helical" evidence="1">
    <location>
        <begin position="38"/>
        <end position="55"/>
    </location>
</feature>
<accession>A0A420FWQ7</accession>
<protein>
    <submittedName>
        <fullName evidence="2">Phosphatidate cytidylyltransferase</fullName>
    </submittedName>
</protein>
<reference evidence="2 3" key="1">
    <citation type="submission" date="2016-07" db="EMBL/GenBank/DDBJ databases">
        <title>Genome analysis of Sphingobacterium siyangense T12B17.</title>
        <authorList>
            <person name="Xu D."/>
            <person name="Su Y."/>
            <person name="Zheng S."/>
        </authorList>
    </citation>
    <scope>NUCLEOTIDE SEQUENCE [LARGE SCALE GENOMIC DNA]</scope>
    <source>
        <strain evidence="2 3">T12B17</strain>
    </source>
</reference>
<evidence type="ECO:0000313" key="3">
    <source>
        <dbReference type="Proteomes" id="UP000286402"/>
    </source>
</evidence>
<dbReference type="Proteomes" id="UP000286402">
    <property type="component" value="Unassembled WGS sequence"/>
</dbReference>
<feature type="transmembrane region" description="Helical" evidence="1">
    <location>
        <begin position="116"/>
        <end position="134"/>
    </location>
</feature>
<dbReference type="InterPro" id="IPR037997">
    <property type="entry name" value="Dgk1-like"/>
</dbReference>
<dbReference type="AlphaFoldDB" id="A0A420FWQ7"/>
<feature type="transmembrane region" description="Helical" evidence="1">
    <location>
        <begin position="61"/>
        <end position="80"/>
    </location>
</feature>
<keyword evidence="1" id="KW-1133">Transmembrane helix</keyword>
<feature type="transmembrane region" description="Helical" evidence="1">
    <location>
        <begin position="92"/>
        <end position="110"/>
    </location>
</feature>
<dbReference type="EMBL" id="MCAQ01000012">
    <property type="protein sequence ID" value="RKF37382.1"/>
    <property type="molecule type" value="Genomic_DNA"/>
</dbReference>
<feature type="transmembrane region" description="Helical" evidence="1">
    <location>
        <begin position="6"/>
        <end position="26"/>
    </location>
</feature>
<dbReference type="RefSeq" id="WP_120334411.1">
    <property type="nucleotide sequence ID" value="NZ_JBPFPY010000001.1"/>
</dbReference>
<dbReference type="PANTHER" id="PTHR31303:SF1">
    <property type="entry name" value="CTP-DEPENDENT DIACYLGLYCEROL KINASE 1"/>
    <property type="match status" value="1"/>
</dbReference>
<keyword evidence="2" id="KW-0548">Nucleotidyltransferase</keyword>
<dbReference type="PANTHER" id="PTHR31303">
    <property type="entry name" value="CTP-DEPENDENT DIACYLGLYCEROL KINASE 1"/>
    <property type="match status" value="1"/>
</dbReference>
<dbReference type="GO" id="GO:0004143">
    <property type="term" value="F:ATP-dependent diacylglycerol kinase activity"/>
    <property type="evidence" value="ECO:0007669"/>
    <property type="project" value="InterPro"/>
</dbReference>
<keyword evidence="1" id="KW-0812">Transmembrane</keyword>
<proteinExistence type="predicted"/>
<dbReference type="GO" id="GO:0016779">
    <property type="term" value="F:nucleotidyltransferase activity"/>
    <property type="evidence" value="ECO:0007669"/>
    <property type="project" value="UniProtKB-KW"/>
</dbReference>
<organism evidence="2 3">
    <name type="scientific">Sphingobacterium siyangense</name>
    <dbReference type="NCBI Taxonomy" id="459529"/>
    <lineage>
        <taxon>Bacteria</taxon>
        <taxon>Pseudomonadati</taxon>
        <taxon>Bacteroidota</taxon>
        <taxon>Sphingobacteriia</taxon>
        <taxon>Sphingobacteriales</taxon>
        <taxon>Sphingobacteriaceae</taxon>
        <taxon>Sphingobacterium</taxon>
    </lineage>
</organism>
<name>A0A420FWQ7_9SPHI</name>
<keyword evidence="1" id="KW-0472">Membrane</keyword>
<keyword evidence="3" id="KW-1185">Reference proteome</keyword>
<evidence type="ECO:0000313" key="2">
    <source>
        <dbReference type="EMBL" id="RKF37382.1"/>
    </source>
</evidence>